<protein>
    <submittedName>
        <fullName evidence="2">Immunity repressor</fullName>
    </submittedName>
</protein>
<evidence type="ECO:0000256" key="1">
    <source>
        <dbReference type="SAM" id="MobiDB-lite"/>
    </source>
</evidence>
<dbReference type="Proteomes" id="UP000264051">
    <property type="component" value="Segment"/>
</dbReference>
<reference evidence="3" key="1">
    <citation type="submission" date="2018-07" db="EMBL/GenBank/DDBJ databases">
        <authorList>
            <person name="Byford A.D."/>
            <person name="Nguyen L.Q."/>
            <person name="Alvarez I.A."/>
            <person name="Bhandari M."/>
            <person name="Desselle J.R."/>
            <person name="Duong Q.-N.N."/>
            <person name="Dupree A.F."/>
            <person name="Feroben K.E."/>
            <person name="Garrison M.E."/>
            <person name="Higginbotham J.L."/>
            <person name="Hunter C.W."/>
            <person name="Knight B.A."/>
            <person name="Lee J.A."/>
            <person name="Lewis I.C."/>
            <person name="Long E.L."/>
            <person name="Rimal A."/>
            <person name="Sinnasone S."/>
            <person name="Tandukar J."/>
            <person name="Willis C.E."/>
            <person name="Nguyen A.V."/>
            <person name="Hancock A.M."/>
            <person name="Dicus A.P."/>
            <person name="Gallien G.E."/>
            <person name="Weidemeier A.M.D."/>
            <person name="Gissendanner C.R."/>
            <person name="Findley A.M."/>
            <person name="Bollivar D.W."/>
            <person name="Garlena R.A."/>
            <person name="Russell D.A."/>
            <person name="Pope W.H."/>
            <person name="Jacobs-Sera D."/>
            <person name="Hatfull G.F."/>
        </authorList>
    </citation>
    <scope>NUCLEOTIDE SEQUENCE [LARGE SCALE GENOMIC DNA]</scope>
</reference>
<evidence type="ECO:0000313" key="3">
    <source>
        <dbReference type="Proteomes" id="UP000264051"/>
    </source>
</evidence>
<name>A0A385D0X1_9CAUD</name>
<dbReference type="KEGG" id="vg:63911565"/>
<sequence length="146" mass="15692">MERLNRYLKSAIGRPATREELAIAVGVSVSTIDRRRGEGFTLDEVLSVAEYFELSKVETLLAYGAIELEDVLRNADADGAMVATTSTAALAAEVARRLAEGEGATAGKAPRGIAPRNTDETDSDTPRRVGDRRRPTAASVRQGIFQ</sequence>
<keyword evidence="3" id="KW-1185">Reference proteome</keyword>
<organism evidence="2 3">
    <name type="scientific">Gordonia phage Catfish</name>
    <dbReference type="NCBI Taxonomy" id="2301538"/>
    <lineage>
        <taxon>Viruses</taxon>
        <taxon>Duplodnaviria</taxon>
        <taxon>Heunggongvirae</taxon>
        <taxon>Uroviricota</taxon>
        <taxon>Caudoviricetes</taxon>
        <taxon>Ruthgordonvirinae</taxon>
        <taxon>Catfishvirus</taxon>
        <taxon>Catfishvirus catfish</taxon>
    </lineage>
</organism>
<proteinExistence type="predicted"/>
<dbReference type="RefSeq" id="YP_010050828.1">
    <property type="nucleotide sequence ID" value="NC_054434.1"/>
</dbReference>
<dbReference type="EMBL" id="MH697580">
    <property type="protein sequence ID" value="AXQ51875.1"/>
    <property type="molecule type" value="Genomic_DNA"/>
</dbReference>
<dbReference type="GeneID" id="63911565"/>
<gene>
    <name evidence="2" type="primary">39</name>
    <name evidence="2" type="ORF">SEA_CATFISH_39</name>
</gene>
<feature type="compositionally biased region" description="Basic and acidic residues" evidence="1">
    <location>
        <begin position="124"/>
        <end position="134"/>
    </location>
</feature>
<accession>A0A385D0X1</accession>
<evidence type="ECO:0000313" key="2">
    <source>
        <dbReference type="EMBL" id="AXQ51875.1"/>
    </source>
</evidence>
<feature type="region of interest" description="Disordered" evidence="1">
    <location>
        <begin position="100"/>
        <end position="146"/>
    </location>
</feature>